<feature type="compositionally biased region" description="Acidic residues" evidence="1">
    <location>
        <begin position="314"/>
        <end position="329"/>
    </location>
</feature>
<dbReference type="InterPro" id="IPR040898">
    <property type="entry name" value="CxC6"/>
</dbReference>
<keyword evidence="6" id="KW-1185">Reference proteome</keyword>
<gene>
    <name evidence="5" type="ORF">FOMPIDRAFT_1030639</name>
</gene>
<dbReference type="AlphaFoldDB" id="S8E4C2"/>
<evidence type="ECO:0000256" key="1">
    <source>
        <dbReference type="SAM" id="MobiDB-lite"/>
    </source>
</evidence>
<dbReference type="Pfam" id="PF18718">
    <property type="entry name" value="CxC5"/>
    <property type="match status" value="1"/>
</dbReference>
<evidence type="ECO:0008006" key="7">
    <source>
        <dbReference type="Google" id="ProtNLM"/>
    </source>
</evidence>
<evidence type="ECO:0000259" key="4">
    <source>
        <dbReference type="Pfam" id="PF18721"/>
    </source>
</evidence>
<proteinExistence type="predicted"/>
<evidence type="ECO:0000313" key="5">
    <source>
        <dbReference type="EMBL" id="EPS99971.1"/>
    </source>
</evidence>
<evidence type="ECO:0000256" key="2">
    <source>
        <dbReference type="SAM" id="SignalP"/>
    </source>
</evidence>
<evidence type="ECO:0000313" key="6">
    <source>
        <dbReference type="Proteomes" id="UP000015241"/>
    </source>
</evidence>
<dbReference type="Pfam" id="PF18721">
    <property type="entry name" value="CxC6"/>
    <property type="match status" value="1"/>
</dbReference>
<feature type="region of interest" description="Disordered" evidence="1">
    <location>
        <begin position="303"/>
        <end position="336"/>
    </location>
</feature>
<protein>
    <recommendedName>
        <fullName evidence="7">CxC6 like cysteine cluster associated with KDZ domain-containing protein</fullName>
    </recommendedName>
</protein>
<dbReference type="Proteomes" id="UP000015241">
    <property type="component" value="Unassembled WGS sequence"/>
</dbReference>
<feature type="domain" description="CxC5 like cysteine cluster associated with KDZ" evidence="3">
    <location>
        <begin position="52"/>
        <end position="118"/>
    </location>
</feature>
<dbReference type="EMBL" id="KE504152">
    <property type="protein sequence ID" value="EPS99971.1"/>
    <property type="molecule type" value="Genomic_DNA"/>
</dbReference>
<keyword evidence="2" id="KW-0732">Signal</keyword>
<sequence length="519" mass="58712">MICILPYGTALILLVGAFRCLQKRPAASHNLQRQNVSTTHKSMDLSPLFHILQACGTRYYPDYYVHEHGRTRTYYLGIPHAIEVAKHTYIEAALCEQFTASMVMAWVSAKNSAKIYHMQHHRAEAHFPPGWSVLPVLRGSMVSDAFFLFALLQDHSEHETNLEVENTEQSARIDQALSQRNEAIVGPGQEQWNHICSRCCVVREIDGDLFLMRAVVTDGVTVGHPCCGVQDCKEKLSSQRARFCPSHSNLEQQCSVIGCTNGTRPGFKTCTLPSHQSLEKSTQEAHSALFQLRQRLERQHRFHPNSAVPTAQGEDSEESGSDADDETTAEVDHGGPKLRARFGRRWTHNEQLCVATCGTVLGRMTMFGSEAVSGVKTFLKLVFPTQNSLPKVIFYDNACQLKKHLLASGDHYFDEIAMPVDVFHMKSKHKESDAFCGQHCNPANWPELHEGGKWRFNSSAAEMTNAWFGGFQSIVREMREARYDFFLDEVIKQRNRLIVRDLEHEGANPRRLAREWLLA</sequence>
<dbReference type="OrthoDB" id="2800707at2759"/>
<accession>S8E4C2</accession>
<feature type="chain" id="PRO_5004562757" description="CxC6 like cysteine cluster associated with KDZ domain-containing protein" evidence="2">
    <location>
        <begin position="18"/>
        <end position="519"/>
    </location>
</feature>
<dbReference type="STRING" id="743788.S8E4C2"/>
<dbReference type="InterPro" id="IPR041539">
    <property type="entry name" value="CxC5"/>
</dbReference>
<reference evidence="5 6" key="1">
    <citation type="journal article" date="2012" name="Science">
        <title>The Paleozoic origin of enzymatic lignin decomposition reconstructed from 31 fungal genomes.</title>
        <authorList>
            <person name="Floudas D."/>
            <person name="Binder M."/>
            <person name="Riley R."/>
            <person name="Barry K."/>
            <person name="Blanchette R.A."/>
            <person name="Henrissat B."/>
            <person name="Martinez A.T."/>
            <person name="Otillar R."/>
            <person name="Spatafora J.W."/>
            <person name="Yadav J.S."/>
            <person name="Aerts A."/>
            <person name="Benoit I."/>
            <person name="Boyd A."/>
            <person name="Carlson A."/>
            <person name="Copeland A."/>
            <person name="Coutinho P.M."/>
            <person name="de Vries R.P."/>
            <person name="Ferreira P."/>
            <person name="Findley K."/>
            <person name="Foster B."/>
            <person name="Gaskell J."/>
            <person name="Glotzer D."/>
            <person name="Gorecki P."/>
            <person name="Heitman J."/>
            <person name="Hesse C."/>
            <person name="Hori C."/>
            <person name="Igarashi K."/>
            <person name="Jurgens J.A."/>
            <person name="Kallen N."/>
            <person name="Kersten P."/>
            <person name="Kohler A."/>
            <person name="Kuees U."/>
            <person name="Kumar T.K.A."/>
            <person name="Kuo A."/>
            <person name="LaButti K."/>
            <person name="Larrondo L.F."/>
            <person name="Lindquist E."/>
            <person name="Ling A."/>
            <person name="Lombard V."/>
            <person name="Lucas S."/>
            <person name="Lundell T."/>
            <person name="Martin R."/>
            <person name="McLaughlin D.J."/>
            <person name="Morgenstern I."/>
            <person name="Morin E."/>
            <person name="Murat C."/>
            <person name="Nagy L.G."/>
            <person name="Nolan M."/>
            <person name="Ohm R.A."/>
            <person name="Patyshakuliyeva A."/>
            <person name="Rokas A."/>
            <person name="Ruiz-Duenas F.J."/>
            <person name="Sabat G."/>
            <person name="Salamov A."/>
            <person name="Samejima M."/>
            <person name="Schmutz J."/>
            <person name="Slot J.C."/>
            <person name="St John F."/>
            <person name="Stenlid J."/>
            <person name="Sun H."/>
            <person name="Sun S."/>
            <person name="Syed K."/>
            <person name="Tsang A."/>
            <person name="Wiebenga A."/>
            <person name="Young D."/>
            <person name="Pisabarro A."/>
            <person name="Eastwood D.C."/>
            <person name="Martin F."/>
            <person name="Cullen D."/>
            <person name="Grigoriev I.V."/>
            <person name="Hibbett D.S."/>
        </authorList>
    </citation>
    <scope>NUCLEOTIDE SEQUENCE</scope>
    <source>
        <strain evidence="6">FP-58527</strain>
    </source>
</reference>
<dbReference type="HOGENOM" id="CLU_004966_4_0_1"/>
<dbReference type="InParanoid" id="S8E4C2"/>
<name>S8E4C2_FOMSC</name>
<dbReference type="eggNOG" id="ENOG502S1HF">
    <property type="taxonomic scope" value="Eukaryota"/>
</dbReference>
<feature type="domain" description="CxC6 like cysteine cluster associated with KDZ" evidence="4">
    <location>
        <begin position="216"/>
        <end position="280"/>
    </location>
</feature>
<feature type="signal peptide" evidence="2">
    <location>
        <begin position="1"/>
        <end position="17"/>
    </location>
</feature>
<evidence type="ECO:0000259" key="3">
    <source>
        <dbReference type="Pfam" id="PF18718"/>
    </source>
</evidence>
<organism evidence="5 6">
    <name type="scientific">Fomitopsis schrenkii</name>
    <name type="common">Brown rot fungus</name>
    <dbReference type="NCBI Taxonomy" id="2126942"/>
    <lineage>
        <taxon>Eukaryota</taxon>
        <taxon>Fungi</taxon>
        <taxon>Dikarya</taxon>
        <taxon>Basidiomycota</taxon>
        <taxon>Agaricomycotina</taxon>
        <taxon>Agaricomycetes</taxon>
        <taxon>Polyporales</taxon>
        <taxon>Fomitopsis</taxon>
    </lineage>
</organism>